<dbReference type="PANTHER" id="PTHR31836:SF24">
    <property type="entry name" value="RLPA-LIKE PROTEIN DOUBLE-PSI BETA-BARREL DOMAIN-CONTAINING PROTEIN"/>
    <property type="match status" value="1"/>
</dbReference>
<gene>
    <name evidence="7" type="ORF">PsYK624_032440</name>
</gene>
<keyword evidence="4 6" id="KW-0732">Signal</keyword>
<feature type="chain" id="PRO_5040179710" description="RlpA-like protein double-psi beta-barrel domain-containing protein" evidence="6">
    <location>
        <begin position="18"/>
        <end position="229"/>
    </location>
</feature>
<dbReference type="SUPFAM" id="SSF50685">
    <property type="entry name" value="Barwin-like endoglucanases"/>
    <property type="match status" value="1"/>
</dbReference>
<evidence type="ECO:0000256" key="4">
    <source>
        <dbReference type="ARBA" id="ARBA00022729"/>
    </source>
</evidence>
<name>A0A9P3L9E1_9APHY</name>
<keyword evidence="8" id="KW-1185">Reference proteome</keyword>
<feature type="compositionally biased region" description="Low complexity" evidence="5">
    <location>
        <begin position="103"/>
        <end position="126"/>
    </location>
</feature>
<keyword evidence="3" id="KW-0964">Secreted</keyword>
<comment type="subcellular location">
    <subcellularLocation>
        <location evidence="1">Secreted</location>
    </subcellularLocation>
</comment>
<dbReference type="PANTHER" id="PTHR31836">
    <property type="match status" value="1"/>
</dbReference>
<protein>
    <recommendedName>
        <fullName evidence="9">RlpA-like protein double-psi beta-barrel domain-containing protein</fullName>
    </recommendedName>
</protein>
<dbReference type="OrthoDB" id="406505at2759"/>
<dbReference type="InterPro" id="IPR036908">
    <property type="entry name" value="RlpA-like_sf"/>
</dbReference>
<dbReference type="GO" id="GO:0005576">
    <property type="term" value="C:extracellular region"/>
    <property type="evidence" value="ECO:0007669"/>
    <property type="project" value="UniProtKB-SubCell"/>
</dbReference>
<evidence type="ECO:0000256" key="1">
    <source>
        <dbReference type="ARBA" id="ARBA00004613"/>
    </source>
</evidence>
<evidence type="ECO:0000313" key="7">
    <source>
        <dbReference type="EMBL" id="GJE87161.1"/>
    </source>
</evidence>
<dbReference type="AlphaFoldDB" id="A0A9P3L9E1"/>
<reference evidence="7 8" key="1">
    <citation type="submission" date="2021-08" db="EMBL/GenBank/DDBJ databases">
        <title>Draft Genome Sequence of Phanerochaete sordida strain YK-624.</title>
        <authorList>
            <person name="Mori T."/>
            <person name="Dohra H."/>
            <person name="Suzuki T."/>
            <person name="Kawagishi H."/>
            <person name="Hirai H."/>
        </authorList>
    </citation>
    <scope>NUCLEOTIDE SEQUENCE [LARGE SCALE GENOMIC DNA]</scope>
    <source>
        <strain evidence="7 8">YK-624</strain>
    </source>
</reference>
<dbReference type="InterPro" id="IPR051477">
    <property type="entry name" value="Expansin_CellWall"/>
</dbReference>
<dbReference type="EMBL" id="BPQB01000005">
    <property type="protein sequence ID" value="GJE87161.1"/>
    <property type="molecule type" value="Genomic_DNA"/>
</dbReference>
<comment type="caution">
    <text evidence="7">The sequence shown here is derived from an EMBL/GenBank/DDBJ whole genome shotgun (WGS) entry which is preliminary data.</text>
</comment>
<evidence type="ECO:0000256" key="6">
    <source>
        <dbReference type="SAM" id="SignalP"/>
    </source>
</evidence>
<dbReference type="Proteomes" id="UP000703269">
    <property type="component" value="Unassembled WGS sequence"/>
</dbReference>
<feature type="signal peptide" evidence="6">
    <location>
        <begin position="1"/>
        <end position="17"/>
    </location>
</feature>
<evidence type="ECO:0000313" key="8">
    <source>
        <dbReference type="Proteomes" id="UP000703269"/>
    </source>
</evidence>
<evidence type="ECO:0008006" key="9">
    <source>
        <dbReference type="Google" id="ProtNLM"/>
    </source>
</evidence>
<evidence type="ECO:0000256" key="5">
    <source>
        <dbReference type="SAM" id="MobiDB-lite"/>
    </source>
</evidence>
<dbReference type="CDD" id="cd22191">
    <property type="entry name" value="DPBB_RlpA_EXP_N-like"/>
    <property type="match status" value="1"/>
</dbReference>
<organism evidence="7 8">
    <name type="scientific">Phanerochaete sordida</name>
    <dbReference type="NCBI Taxonomy" id="48140"/>
    <lineage>
        <taxon>Eukaryota</taxon>
        <taxon>Fungi</taxon>
        <taxon>Dikarya</taxon>
        <taxon>Basidiomycota</taxon>
        <taxon>Agaricomycotina</taxon>
        <taxon>Agaricomycetes</taxon>
        <taxon>Polyporales</taxon>
        <taxon>Phanerochaetaceae</taxon>
        <taxon>Phanerochaete</taxon>
    </lineage>
</organism>
<dbReference type="Gene3D" id="2.40.40.10">
    <property type="entry name" value="RlpA-like domain"/>
    <property type="match status" value="1"/>
</dbReference>
<evidence type="ECO:0000256" key="2">
    <source>
        <dbReference type="ARBA" id="ARBA00005592"/>
    </source>
</evidence>
<evidence type="ECO:0000256" key="3">
    <source>
        <dbReference type="ARBA" id="ARBA00022525"/>
    </source>
</evidence>
<comment type="similarity">
    <text evidence="2">Belongs to the kiwellin family.</text>
</comment>
<sequence>MFKLVALTLCAISAVRGVVIPLSHRDLAHYDSADLEPYSDYSTRYQLLDCASQHNTQFFDDCCHPLLKGQSLSDDRKPYCIPQSGSASVAPATAAAVPSVVNAAAPPPSSSAASPTTPAAAAPAPSQTGHGTWFTQNNNAGACGTVHQDSDKVVALDSAIYDNGKWCGKSITITNLANGKTVQATVADECPTCDDKYSVDMSQGAFDAIGAESTGLLNIMWVLEDFDGY</sequence>
<feature type="region of interest" description="Disordered" evidence="5">
    <location>
        <begin position="103"/>
        <end position="133"/>
    </location>
</feature>
<accession>A0A9P3L9E1</accession>
<proteinExistence type="inferred from homology"/>
<dbReference type="InterPro" id="IPR039271">
    <property type="entry name" value="Kiwellin-like"/>
</dbReference>
<dbReference type="Pfam" id="PF24300">
    <property type="entry name" value="KWL1"/>
    <property type="match status" value="1"/>
</dbReference>